<dbReference type="HOGENOM" id="CLU_1803643_0_0_10"/>
<dbReference type="RefSeq" id="WP_007094026.1">
    <property type="nucleotide sequence ID" value="NZ_CP142125.1"/>
</dbReference>
<name>A9DX34_9FLAO</name>
<dbReference type="Proteomes" id="UP000002945">
    <property type="component" value="Unassembled WGS sequence"/>
</dbReference>
<protein>
    <submittedName>
        <fullName evidence="1">Uncharacterized protein</fullName>
    </submittedName>
</protein>
<sequence>MKTEKNPIKSVQMVVAREDKETTNQLHVELTVETTFDIDFKEVSSEDINNLEAFNKDKTAVLNVLKLSIYLIPKTKVSSETIFKNKHKFEIIKDPKKGIDFKFDNDENSVFVVEVKVKDARPDGTKRKVITYEDSDLIDQSHS</sequence>
<keyword evidence="2" id="KW-1185">Reference proteome</keyword>
<comment type="caution">
    <text evidence="1">The sequence shown here is derived from an EMBL/GenBank/DDBJ whole genome shotgun (WGS) entry which is preliminary data.</text>
</comment>
<reference evidence="1 2" key="1">
    <citation type="journal article" date="2011" name="J. Bacteriol.">
        <title>Genome sequence of the algicidal bacterium Kordia algicida OT-1.</title>
        <authorList>
            <person name="Lee H.S."/>
            <person name="Kang S.G."/>
            <person name="Kwon K.K."/>
            <person name="Lee J.H."/>
            <person name="Kim S.J."/>
        </authorList>
    </citation>
    <scope>NUCLEOTIDE SEQUENCE [LARGE SCALE GENOMIC DNA]</scope>
    <source>
        <strain evidence="1 2">OT-1</strain>
    </source>
</reference>
<organism evidence="1 2">
    <name type="scientific">Kordia algicida OT-1</name>
    <dbReference type="NCBI Taxonomy" id="391587"/>
    <lineage>
        <taxon>Bacteria</taxon>
        <taxon>Pseudomonadati</taxon>
        <taxon>Bacteroidota</taxon>
        <taxon>Flavobacteriia</taxon>
        <taxon>Flavobacteriales</taxon>
        <taxon>Flavobacteriaceae</taxon>
        <taxon>Kordia</taxon>
    </lineage>
</organism>
<accession>A9DX34</accession>
<proteinExistence type="predicted"/>
<evidence type="ECO:0000313" key="1">
    <source>
        <dbReference type="EMBL" id="EDP95955.1"/>
    </source>
</evidence>
<dbReference type="AlphaFoldDB" id="A9DX34"/>
<dbReference type="OrthoDB" id="9912766at2"/>
<evidence type="ECO:0000313" key="2">
    <source>
        <dbReference type="Proteomes" id="UP000002945"/>
    </source>
</evidence>
<dbReference type="STRING" id="391587.KAOT1_07298"/>
<gene>
    <name evidence="1" type="ORF">KAOT1_07298</name>
</gene>
<dbReference type="EMBL" id="ABIB01000005">
    <property type="protein sequence ID" value="EDP95955.1"/>
    <property type="molecule type" value="Genomic_DNA"/>
</dbReference>